<dbReference type="InParanoid" id="A0A200Q5E2"/>
<gene>
    <name evidence="6" type="ORF">BVC80_263g12</name>
</gene>
<keyword evidence="3 6" id="KW-0808">Transferase</keyword>
<dbReference type="InterPro" id="IPR044174">
    <property type="entry name" value="BC10-like"/>
</dbReference>
<keyword evidence="7" id="KW-1185">Reference proteome</keyword>
<dbReference type="GO" id="GO:0016020">
    <property type="term" value="C:membrane"/>
    <property type="evidence" value="ECO:0007669"/>
    <property type="project" value="UniProtKB-SubCell"/>
</dbReference>
<dbReference type="PANTHER" id="PTHR31042">
    <property type="entry name" value="CORE-2/I-BRANCHING BETA-1,6-N-ACETYLGLUCOSAMINYLTRANSFERASE FAMILY PROTEIN-RELATED"/>
    <property type="match status" value="1"/>
</dbReference>
<evidence type="ECO:0000256" key="2">
    <source>
        <dbReference type="ARBA" id="ARBA00022676"/>
    </source>
</evidence>
<organism evidence="6 7">
    <name type="scientific">Macleaya cordata</name>
    <name type="common">Five-seeded plume-poppy</name>
    <name type="synonym">Bocconia cordata</name>
    <dbReference type="NCBI Taxonomy" id="56857"/>
    <lineage>
        <taxon>Eukaryota</taxon>
        <taxon>Viridiplantae</taxon>
        <taxon>Streptophyta</taxon>
        <taxon>Embryophyta</taxon>
        <taxon>Tracheophyta</taxon>
        <taxon>Spermatophyta</taxon>
        <taxon>Magnoliopsida</taxon>
        <taxon>Ranunculales</taxon>
        <taxon>Papaveraceae</taxon>
        <taxon>Papaveroideae</taxon>
        <taxon>Macleaya</taxon>
    </lineage>
</organism>
<dbReference type="InterPro" id="IPR003406">
    <property type="entry name" value="Glyco_trans_14"/>
</dbReference>
<dbReference type="EMBL" id="MVGT01003032">
    <property type="protein sequence ID" value="OVA05681.1"/>
    <property type="molecule type" value="Genomic_DNA"/>
</dbReference>
<keyword evidence="4" id="KW-0472">Membrane</keyword>
<comment type="caution">
    <text evidence="6">The sequence shown here is derived from an EMBL/GenBank/DDBJ whole genome shotgun (WGS) entry which is preliminary data.</text>
</comment>
<reference evidence="6 7" key="1">
    <citation type="journal article" date="2017" name="Mol. Plant">
        <title>The Genome of Medicinal Plant Macleaya cordata Provides New Insights into Benzylisoquinoline Alkaloids Metabolism.</title>
        <authorList>
            <person name="Liu X."/>
            <person name="Liu Y."/>
            <person name="Huang P."/>
            <person name="Ma Y."/>
            <person name="Qing Z."/>
            <person name="Tang Q."/>
            <person name="Cao H."/>
            <person name="Cheng P."/>
            <person name="Zheng Y."/>
            <person name="Yuan Z."/>
            <person name="Zhou Y."/>
            <person name="Liu J."/>
            <person name="Tang Z."/>
            <person name="Zhuo Y."/>
            <person name="Zhang Y."/>
            <person name="Yu L."/>
            <person name="Huang J."/>
            <person name="Yang P."/>
            <person name="Peng Q."/>
            <person name="Zhang J."/>
            <person name="Jiang W."/>
            <person name="Zhang Z."/>
            <person name="Lin K."/>
            <person name="Ro D.K."/>
            <person name="Chen X."/>
            <person name="Xiong X."/>
            <person name="Shang Y."/>
            <person name="Huang S."/>
            <person name="Zeng J."/>
        </authorList>
    </citation>
    <scope>NUCLEOTIDE SEQUENCE [LARGE SCALE GENOMIC DNA]</scope>
    <source>
        <strain evidence="7">cv. BLH2017</strain>
        <tissue evidence="6">Root</tissue>
    </source>
</reference>
<dbReference type="OMA" id="LIWRAMM"/>
<keyword evidence="5" id="KW-0325">Glycoprotein</keyword>
<comment type="subcellular location">
    <subcellularLocation>
        <location evidence="1">Membrane</location>
        <topology evidence="1">Single-pass type II membrane protein</topology>
    </subcellularLocation>
</comment>
<sequence length="87" mass="10232">MEDEELLWRASMVPRIHEFPYKRVPKIAFLFLTRGAVTLAPLWEKFFKGHDHGLYAIYVHSNPSFNESLPESSIFYGRRIPSKGLFF</sequence>
<dbReference type="Pfam" id="PF02485">
    <property type="entry name" value="Branch"/>
    <property type="match status" value="1"/>
</dbReference>
<dbReference type="PANTHER" id="PTHR31042:SF131">
    <property type="entry name" value="CORE-2_I-BRANCHING BETA-1,6-N-ACETYLGLUCOSAMINYLTRANSFERASE FAMILY PROTEIN"/>
    <property type="match status" value="1"/>
</dbReference>
<protein>
    <submittedName>
        <fullName evidence="6">Glycosyl transferase</fullName>
    </submittedName>
</protein>
<dbReference type="AlphaFoldDB" id="A0A200Q5E2"/>
<evidence type="ECO:0000313" key="7">
    <source>
        <dbReference type="Proteomes" id="UP000195402"/>
    </source>
</evidence>
<keyword evidence="2" id="KW-0328">Glycosyltransferase</keyword>
<dbReference type="OrthoDB" id="191334at2759"/>
<evidence type="ECO:0000256" key="3">
    <source>
        <dbReference type="ARBA" id="ARBA00022679"/>
    </source>
</evidence>
<dbReference type="STRING" id="56857.A0A200Q5E2"/>
<evidence type="ECO:0000256" key="5">
    <source>
        <dbReference type="ARBA" id="ARBA00023180"/>
    </source>
</evidence>
<accession>A0A200Q5E2</accession>
<evidence type="ECO:0000313" key="6">
    <source>
        <dbReference type="EMBL" id="OVA05681.1"/>
    </source>
</evidence>
<dbReference type="GO" id="GO:0016757">
    <property type="term" value="F:glycosyltransferase activity"/>
    <property type="evidence" value="ECO:0007669"/>
    <property type="project" value="UniProtKB-KW"/>
</dbReference>
<evidence type="ECO:0000256" key="1">
    <source>
        <dbReference type="ARBA" id="ARBA00004606"/>
    </source>
</evidence>
<dbReference type="Proteomes" id="UP000195402">
    <property type="component" value="Unassembled WGS sequence"/>
</dbReference>
<name>A0A200Q5E2_MACCD</name>
<evidence type="ECO:0000256" key="4">
    <source>
        <dbReference type="ARBA" id="ARBA00023136"/>
    </source>
</evidence>
<proteinExistence type="predicted"/>